<proteinExistence type="predicted"/>
<feature type="signal peptide" evidence="1">
    <location>
        <begin position="1"/>
        <end position="21"/>
    </location>
</feature>
<dbReference type="PANTHER" id="PTHR42951:SF14">
    <property type="entry name" value="METALLO-BETA-LACTAMASE SUPERFAMILY PROTEIN"/>
    <property type="match status" value="1"/>
</dbReference>
<evidence type="ECO:0000256" key="1">
    <source>
        <dbReference type="SAM" id="SignalP"/>
    </source>
</evidence>
<dbReference type="SUPFAM" id="SSF56281">
    <property type="entry name" value="Metallo-hydrolase/oxidoreductase"/>
    <property type="match status" value="1"/>
</dbReference>
<reference evidence="3" key="1">
    <citation type="submission" date="2022-11" db="EMBL/GenBank/DDBJ databases">
        <title>Marinomonas sp. nov., isolated from marine algae.</title>
        <authorList>
            <person name="Choi D.G."/>
            <person name="Kim J.M."/>
            <person name="Lee J.K."/>
            <person name="Baek J.H."/>
            <person name="Jeon C.O."/>
        </authorList>
    </citation>
    <scope>NUCLEOTIDE SEQUENCE</scope>
    <source>
        <strain evidence="3">KJ51-3</strain>
    </source>
</reference>
<sequence>MTKFSSIILTSAALVVGSASASDLTFSQYNPGENAIFPVTSVLVSGEKDAILFDAQFNTQDGQALVDMIKASHKNLSMIYISAGDPDYYFGLQSLVKAFPKVRVVASQAVVEHIQSTKDAKLEYWGPIIGDAAPTNIVVPEILNDTTLMLDGKAIEIKEINTHQAYVWIPSIKAVLGGVSVTSGMHVWTADTQTQASRQEWTESLKKMAALQPDVVIPGHYLGAMPAKAEAISFTIDYLTAFEKELTAVEKLKANKSDAVIKAMKKRYPELPGESDLELSAKVNTGEMQW</sequence>
<dbReference type="SMART" id="SM00849">
    <property type="entry name" value="Lactamase_B"/>
    <property type="match status" value="1"/>
</dbReference>
<evidence type="ECO:0000259" key="2">
    <source>
        <dbReference type="SMART" id="SM00849"/>
    </source>
</evidence>
<accession>A0ABT3KLJ0</accession>
<dbReference type="Proteomes" id="UP001431181">
    <property type="component" value="Unassembled WGS sequence"/>
</dbReference>
<evidence type="ECO:0000313" key="3">
    <source>
        <dbReference type="EMBL" id="MCW4631425.1"/>
    </source>
</evidence>
<dbReference type="InterPro" id="IPR050855">
    <property type="entry name" value="NDM-1-like"/>
</dbReference>
<dbReference type="CDD" id="cd07739">
    <property type="entry name" value="metallo-hydrolase-like_MBL-fold"/>
    <property type="match status" value="1"/>
</dbReference>
<organism evidence="3 4">
    <name type="scientific">Marinomonas rhodophyticola</name>
    <dbReference type="NCBI Taxonomy" id="2992803"/>
    <lineage>
        <taxon>Bacteria</taxon>
        <taxon>Pseudomonadati</taxon>
        <taxon>Pseudomonadota</taxon>
        <taxon>Gammaproteobacteria</taxon>
        <taxon>Oceanospirillales</taxon>
        <taxon>Oceanospirillaceae</taxon>
        <taxon>Marinomonas</taxon>
    </lineage>
</organism>
<dbReference type="PANTHER" id="PTHR42951">
    <property type="entry name" value="METALLO-BETA-LACTAMASE DOMAIN-CONTAINING"/>
    <property type="match status" value="1"/>
</dbReference>
<dbReference type="InterPro" id="IPR036866">
    <property type="entry name" value="RibonucZ/Hydroxyglut_hydro"/>
</dbReference>
<keyword evidence="1" id="KW-0732">Signal</keyword>
<feature type="chain" id="PRO_5045917096" evidence="1">
    <location>
        <begin position="22"/>
        <end position="290"/>
    </location>
</feature>
<gene>
    <name evidence="3" type="ORF">ONZ52_21965</name>
</gene>
<dbReference type="Pfam" id="PF00753">
    <property type="entry name" value="Lactamase_B"/>
    <property type="match status" value="1"/>
</dbReference>
<dbReference type="InterPro" id="IPR001279">
    <property type="entry name" value="Metallo-B-lactamas"/>
</dbReference>
<protein>
    <submittedName>
        <fullName evidence="3">Vmh family MBL fold metallo-hydrolase</fullName>
    </submittedName>
</protein>
<dbReference type="RefSeq" id="WP_265220757.1">
    <property type="nucleotide sequence ID" value="NZ_JAPEUL010000012.1"/>
</dbReference>
<dbReference type="EMBL" id="JAPEUL010000012">
    <property type="protein sequence ID" value="MCW4631425.1"/>
    <property type="molecule type" value="Genomic_DNA"/>
</dbReference>
<name>A0ABT3KLJ0_9GAMM</name>
<keyword evidence="4" id="KW-1185">Reference proteome</keyword>
<feature type="domain" description="Metallo-beta-lactamase" evidence="2">
    <location>
        <begin position="38"/>
        <end position="220"/>
    </location>
</feature>
<comment type="caution">
    <text evidence="3">The sequence shown here is derived from an EMBL/GenBank/DDBJ whole genome shotgun (WGS) entry which is preliminary data.</text>
</comment>
<dbReference type="Gene3D" id="3.60.15.10">
    <property type="entry name" value="Ribonuclease Z/Hydroxyacylglutathione hydrolase-like"/>
    <property type="match status" value="1"/>
</dbReference>
<dbReference type="NCBIfam" id="NF040580">
    <property type="entry name" value="MBL_fold_Vmh"/>
    <property type="match status" value="1"/>
</dbReference>
<evidence type="ECO:0000313" key="4">
    <source>
        <dbReference type="Proteomes" id="UP001431181"/>
    </source>
</evidence>